<protein>
    <recommendedName>
        <fullName evidence="3">histidine kinase</fullName>
        <ecNumber evidence="3">2.7.13.3</ecNumber>
    </recommendedName>
</protein>
<keyword evidence="16" id="KW-1185">Reference proteome</keyword>
<dbReference type="GO" id="GO:0005886">
    <property type="term" value="C:plasma membrane"/>
    <property type="evidence" value="ECO:0007669"/>
    <property type="project" value="UniProtKB-SubCell"/>
</dbReference>
<sequence>MTARARLTVLYTGMVLAAGIVLTALTYLLLRRAVGRRLAVVIFNVDGTPGPLPPLPNDNHQVSQKLQQATLDAFLNQAAIALTVVIVLAAVLGWLVAGRVLRPIRSISATAQRLSLENLSERVPVTTPADELTTLAGTVNGMLDRIQQGIAERDLVLHSQRMFTANAAHELRTPLTTMRTAIDVTLDGRPDSDELLTMTRDIKAAVEHSQRTLDGLLELARSQAGSGPRHLVDLADVVTTVLETAPVRDLTVRSDLLPAPITGVPVLIERMVGNLVDNAIAYNQPGGRVEIATGREDGLAVLRIGNSGAVVTPDQAQLLLEPFVRGDGARLHTDAGAGLGLSIVQAIVTAHDGEITVTARPAGGLDITIRFPPAEHRTAARLP</sequence>
<evidence type="ECO:0000259" key="13">
    <source>
        <dbReference type="PROSITE" id="PS50885"/>
    </source>
</evidence>
<dbReference type="SUPFAM" id="SSF55874">
    <property type="entry name" value="ATPase domain of HSP90 chaperone/DNA topoisomerase II/histidine kinase"/>
    <property type="match status" value="1"/>
</dbReference>
<feature type="domain" description="HAMP" evidence="13">
    <location>
        <begin position="98"/>
        <end position="151"/>
    </location>
</feature>
<dbReference type="AlphaFoldDB" id="A0A4R0IUX5"/>
<proteinExistence type="predicted"/>
<dbReference type="SMART" id="SM00304">
    <property type="entry name" value="HAMP"/>
    <property type="match status" value="1"/>
</dbReference>
<dbReference type="Gene3D" id="3.30.565.10">
    <property type="entry name" value="Histidine kinase-like ATPase, C-terminal domain"/>
    <property type="match status" value="1"/>
</dbReference>
<evidence type="ECO:0000256" key="10">
    <source>
        <dbReference type="ARBA" id="ARBA00023136"/>
    </source>
</evidence>
<dbReference type="InterPro" id="IPR004358">
    <property type="entry name" value="Sig_transdc_His_kin-like_C"/>
</dbReference>
<dbReference type="InterPro" id="IPR036097">
    <property type="entry name" value="HisK_dim/P_sf"/>
</dbReference>
<keyword evidence="6 11" id="KW-0812">Transmembrane</keyword>
<dbReference type="Gene3D" id="6.10.340.10">
    <property type="match status" value="1"/>
</dbReference>
<dbReference type="EC" id="2.7.13.3" evidence="3"/>
<dbReference type="Proteomes" id="UP000292385">
    <property type="component" value="Unassembled WGS sequence"/>
</dbReference>
<evidence type="ECO:0000256" key="8">
    <source>
        <dbReference type="ARBA" id="ARBA00022989"/>
    </source>
</evidence>
<keyword evidence="8 11" id="KW-1133">Transmembrane helix</keyword>
<gene>
    <name evidence="14" type="ORF">E0H58_02895</name>
    <name evidence="15" type="ORF">E0H92_26285</name>
</gene>
<dbReference type="Gene3D" id="1.10.287.130">
    <property type="match status" value="1"/>
</dbReference>
<keyword evidence="9" id="KW-0902">Two-component regulatory system</keyword>
<dbReference type="InterPro" id="IPR005467">
    <property type="entry name" value="His_kinase_dom"/>
</dbReference>
<dbReference type="EMBL" id="SJKC01000003">
    <property type="protein sequence ID" value="TCC36600.1"/>
    <property type="molecule type" value="Genomic_DNA"/>
</dbReference>
<dbReference type="Pfam" id="PF00512">
    <property type="entry name" value="HisKA"/>
    <property type="match status" value="1"/>
</dbReference>
<feature type="domain" description="Histidine kinase" evidence="12">
    <location>
        <begin position="166"/>
        <end position="375"/>
    </location>
</feature>
<keyword evidence="7 15" id="KW-0418">Kinase</keyword>
<dbReference type="CDD" id="cd00082">
    <property type="entry name" value="HisKA"/>
    <property type="match status" value="1"/>
</dbReference>
<evidence type="ECO:0000313" key="16">
    <source>
        <dbReference type="Proteomes" id="UP000292385"/>
    </source>
</evidence>
<dbReference type="CDD" id="cd06225">
    <property type="entry name" value="HAMP"/>
    <property type="match status" value="1"/>
</dbReference>
<dbReference type="InterPro" id="IPR036890">
    <property type="entry name" value="HATPase_C_sf"/>
</dbReference>
<comment type="catalytic activity">
    <reaction evidence="1">
        <text>ATP + protein L-histidine = ADP + protein N-phospho-L-histidine.</text>
        <dbReference type="EC" id="2.7.13.3"/>
    </reaction>
</comment>
<dbReference type="Pfam" id="PF02518">
    <property type="entry name" value="HATPase_c"/>
    <property type="match status" value="1"/>
</dbReference>
<evidence type="ECO:0000256" key="7">
    <source>
        <dbReference type="ARBA" id="ARBA00022777"/>
    </source>
</evidence>
<evidence type="ECO:0000256" key="5">
    <source>
        <dbReference type="ARBA" id="ARBA00022679"/>
    </source>
</evidence>
<evidence type="ECO:0000256" key="2">
    <source>
        <dbReference type="ARBA" id="ARBA00004236"/>
    </source>
</evidence>
<evidence type="ECO:0000256" key="6">
    <source>
        <dbReference type="ARBA" id="ARBA00022692"/>
    </source>
</evidence>
<dbReference type="SMART" id="SM00388">
    <property type="entry name" value="HisKA"/>
    <property type="match status" value="1"/>
</dbReference>
<evidence type="ECO:0000313" key="15">
    <source>
        <dbReference type="EMBL" id="TCC36600.1"/>
    </source>
</evidence>
<dbReference type="InterPro" id="IPR003660">
    <property type="entry name" value="HAMP_dom"/>
</dbReference>
<comment type="subcellular location">
    <subcellularLocation>
        <location evidence="2">Cell membrane</location>
    </subcellularLocation>
</comment>
<dbReference type="PANTHER" id="PTHR45436:SF5">
    <property type="entry name" value="SENSOR HISTIDINE KINASE TRCS"/>
    <property type="match status" value="1"/>
</dbReference>
<reference evidence="16 17" key="1">
    <citation type="submission" date="2019-02" db="EMBL/GenBank/DDBJ databases">
        <title>Kribbella capetownensis sp. nov. and Kribbella speibonae sp. nov., isolated from soil.</title>
        <authorList>
            <person name="Curtis S.M."/>
            <person name="Norton I."/>
            <person name="Everest G.J."/>
            <person name="Meyers P.R."/>
        </authorList>
    </citation>
    <scope>NUCLEOTIDE SEQUENCE [LARGE SCALE GENOMIC DNA]</scope>
    <source>
        <strain evidence="14 16">SK5</strain>
        <strain evidence="15 17">YM55</strain>
    </source>
</reference>
<feature type="transmembrane region" description="Helical" evidence="11">
    <location>
        <begin position="7"/>
        <end position="30"/>
    </location>
</feature>
<evidence type="ECO:0000313" key="14">
    <source>
        <dbReference type="EMBL" id="TCC28223.1"/>
    </source>
</evidence>
<evidence type="ECO:0000256" key="11">
    <source>
        <dbReference type="SAM" id="Phobius"/>
    </source>
</evidence>
<keyword evidence="4" id="KW-0597">Phosphoprotein</keyword>
<dbReference type="InterPro" id="IPR003661">
    <property type="entry name" value="HisK_dim/P_dom"/>
</dbReference>
<evidence type="ECO:0000256" key="3">
    <source>
        <dbReference type="ARBA" id="ARBA00012438"/>
    </source>
</evidence>
<keyword evidence="10 11" id="KW-0472">Membrane</keyword>
<dbReference type="SUPFAM" id="SSF47384">
    <property type="entry name" value="Homodimeric domain of signal transducing histidine kinase"/>
    <property type="match status" value="1"/>
</dbReference>
<feature type="transmembrane region" description="Helical" evidence="11">
    <location>
        <begin position="74"/>
        <end position="97"/>
    </location>
</feature>
<dbReference type="PANTHER" id="PTHR45436">
    <property type="entry name" value="SENSOR HISTIDINE KINASE YKOH"/>
    <property type="match status" value="1"/>
</dbReference>
<dbReference type="PROSITE" id="PS50885">
    <property type="entry name" value="HAMP"/>
    <property type="match status" value="1"/>
</dbReference>
<dbReference type="InterPro" id="IPR050428">
    <property type="entry name" value="TCS_sensor_his_kinase"/>
</dbReference>
<accession>A0A4R0IUX5</accession>
<evidence type="ECO:0000313" key="17">
    <source>
        <dbReference type="Proteomes" id="UP000294225"/>
    </source>
</evidence>
<evidence type="ECO:0000256" key="4">
    <source>
        <dbReference type="ARBA" id="ARBA00022553"/>
    </source>
</evidence>
<dbReference type="SMART" id="SM00387">
    <property type="entry name" value="HATPase_c"/>
    <property type="match status" value="1"/>
</dbReference>
<evidence type="ECO:0000259" key="12">
    <source>
        <dbReference type="PROSITE" id="PS50109"/>
    </source>
</evidence>
<dbReference type="PRINTS" id="PR00344">
    <property type="entry name" value="BCTRLSENSOR"/>
</dbReference>
<dbReference type="InterPro" id="IPR003594">
    <property type="entry name" value="HATPase_dom"/>
</dbReference>
<dbReference type="GO" id="GO:0000155">
    <property type="term" value="F:phosphorelay sensor kinase activity"/>
    <property type="evidence" value="ECO:0007669"/>
    <property type="project" value="InterPro"/>
</dbReference>
<dbReference type="EMBL" id="SJJY01000001">
    <property type="protein sequence ID" value="TCC28223.1"/>
    <property type="molecule type" value="Genomic_DNA"/>
</dbReference>
<dbReference type="Pfam" id="PF00672">
    <property type="entry name" value="HAMP"/>
    <property type="match status" value="1"/>
</dbReference>
<dbReference type="Proteomes" id="UP000294225">
    <property type="component" value="Unassembled WGS sequence"/>
</dbReference>
<keyword evidence="5" id="KW-0808">Transferase</keyword>
<name>A0A4R0IUX5_9ACTN</name>
<evidence type="ECO:0000256" key="1">
    <source>
        <dbReference type="ARBA" id="ARBA00000085"/>
    </source>
</evidence>
<organism evidence="15 17">
    <name type="scientific">Kribbella speibonae</name>
    <dbReference type="NCBI Taxonomy" id="1572660"/>
    <lineage>
        <taxon>Bacteria</taxon>
        <taxon>Bacillati</taxon>
        <taxon>Actinomycetota</taxon>
        <taxon>Actinomycetes</taxon>
        <taxon>Propionibacteriales</taxon>
        <taxon>Kribbellaceae</taxon>
        <taxon>Kribbella</taxon>
    </lineage>
</organism>
<dbReference type="PROSITE" id="PS50109">
    <property type="entry name" value="HIS_KIN"/>
    <property type="match status" value="1"/>
</dbReference>
<dbReference type="SUPFAM" id="SSF158472">
    <property type="entry name" value="HAMP domain-like"/>
    <property type="match status" value="1"/>
</dbReference>
<evidence type="ECO:0000256" key="9">
    <source>
        <dbReference type="ARBA" id="ARBA00023012"/>
    </source>
</evidence>
<comment type="caution">
    <text evidence="15">The sequence shown here is derived from an EMBL/GenBank/DDBJ whole genome shotgun (WGS) entry which is preliminary data.</text>
</comment>